<reference evidence="1" key="1">
    <citation type="submission" date="2020-04" db="EMBL/GenBank/DDBJ databases">
        <authorList>
            <person name="Chiriac C."/>
            <person name="Salcher M."/>
            <person name="Ghai R."/>
            <person name="Kavagutti S V."/>
        </authorList>
    </citation>
    <scope>NUCLEOTIDE SEQUENCE</scope>
</reference>
<proteinExistence type="predicted"/>
<evidence type="ECO:0000313" key="1">
    <source>
        <dbReference type="EMBL" id="CAB4163176.1"/>
    </source>
</evidence>
<accession>A0A6J5NZT2</accession>
<gene>
    <name evidence="1" type="ORF">UFOVP802_8</name>
</gene>
<organism evidence="1">
    <name type="scientific">uncultured Caudovirales phage</name>
    <dbReference type="NCBI Taxonomy" id="2100421"/>
    <lineage>
        <taxon>Viruses</taxon>
        <taxon>Duplodnaviria</taxon>
        <taxon>Heunggongvirae</taxon>
        <taxon>Uroviricota</taxon>
        <taxon>Caudoviricetes</taxon>
        <taxon>Peduoviridae</taxon>
        <taxon>Maltschvirus</taxon>
        <taxon>Maltschvirus maltsch</taxon>
    </lineage>
</organism>
<sequence>MPTTIITGRDITFTIATTQYSSQATSATLSNAPTISTYQTLAGQAYKHIADQWTFTVDLLSDWEAGTGGLCEAMWTAANSAPNTALAVSLTAVTGAVFTFTVLPVFPNAGGAAPDAQTDTWAMLVTNTPTGTFAP</sequence>
<dbReference type="EMBL" id="LR796753">
    <property type="protein sequence ID" value="CAB4163176.1"/>
    <property type="molecule type" value="Genomic_DNA"/>
</dbReference>
<name>A0A6J5NZT2_9CAUD</name>
<protein>
    <submittedName>
        <fullName evidence="1">Uncharacterized protein</fullName>
    </submittedName>
</protein>